<dbReference type="NCBIfam" id="TIGR02325">
    <property type="entry name" value="C_P_lyase_phnF"/>
    <property type="match status" value="1"/>
</dbReference>
<dbReference type="EMBL" id="PVBR01000003">
    <property type="protein sequence ID" value="PRD44903.1"/>
    <property type="molecule type" value="Genomic_DNA"/>
</dbReference>
<evidence type="ECO:0000256" key="4">
    <source>
        <dbReference type="SAM" id="MobiDB-lite"/>
    </source>
</evidence>
<dbReference type="SUPFAM" id="SSF46785">
    <property type="entry name" value="Winged helix' DNA-binding domain"/>
    <property type="match status" value="1"/>
</dbReference>
<dbReference type="GO" id="GO:0003677">
    <property type="term" value="F:DNA binding"/>
    <property type="evidence" value="ECO:0007669"/>
    <property type="project" value="UniProtKB-KW"/>
</dbReference>
<dbReference type="Pfam" id="PF07702">
    <property type="entry name" value="UTRA"/>
    <property type="match status" value="1"/>
</dbReference>
<dbReference type="Gene3D" id="1.10.10.10">
    <property type="entry name" value="Winged helix-like DNA-binding domain superfamily/Winged helix DNA-binding domain"/>
    <property type="match status" value="1"/>
</dbReference>
<keyword evidence="2" id="KW-0238">DNA-binding</keyword>
<dbReference type="InterPro" id="IPR028978">
    <property type="entry name" value="Chorismate_lyase_/UTRA_dom_sf"/>
</dbReference>
<dbReference type="PROSITE" id="PS50949">
    <property type="entry name" value="HTH_GNTR"/>
    <property type="match status" value="1"/>
</dbReference>
<dbReference type="PANTHER" id="PTHR44846">
    <property type="entry name" value="MANNOSYL-D-GLYCERATE TRANSPORT/METABOLISM SYSTEM REPRESSOR MNGR-RELATED"/>
    <property type="match status" value="1"/>
</dbReference>
<dbReference type="Proteomes" id="UP000239434">
    <property type="component" value="Unassembled WGS sequence"/>
</dbReference>
<organism evidence="6 7">
    <name type="scientific">Phyllobacterium phragmitis</name>
    <dbReference type="NCBI Taxonomy" id="2670329"/>
    <lineage>
        <taxon>Bacteria</taxon>
        <taxon>Pseudomonadati</taxon>
        <taxon>Pseudomonadota</taxon>
        <taxon>Alphaproteobacteria</taxon>
        <taxon>Hyphomicrobiales</taxon>
        <taxon>Phyllobacteriaceae</taxon>
        <taxon>Phyllobacterium</taxon>
    </lineage>
</organism>
<evidence type="ECO:0000313" key="7">
    <source>
        <dbReference type="Proteomes" id="UP000239434"/>
    </source>
</evidence>
<accession>A0A2S9IWJ9</accession>
<feature type="region of interest" description="Disordered" evidence="4">
    <location>
        <begin position="105"/>
        <end position="126"/>
    </location>
</feature>
<reference evidence="6 7" key="1">
    <citation type="submission" date="2018-02" db="EMBL/GenBank/DDBJ databases">
        <title>The draft genome of Phyllobacterium sp. 1N-3.</title>
        <authorList>
            <person name="Liu L."/>
            <person name="Li L."/>
            <person name="Zhang X."/>
            <person name="Wang T."/>
            <person name="Liang L."/>
        </authorList>
    </citation>
    <scope>NUCLEOTIDE SEQUENCE [LARGE SCALE GENOMIC DNA]</scope>
    <source>
        <strain evidence="6 7">1N-3</strain>
    </source>
</reference>
<evidence type="ECO:0000313" key="6">
    <source>
        <dbReference type="EMBL" id="PRD44903.1"/>
    </source>
</evidence>
<dbReference type="Gene3D" id="3.40.1410.10">
    <property type="entry name" value="Chorismate lyase-like"/>
    <property type="match status" value="1"/>
</dbReference>
<dbReference type="InterPro" id="IPR036390">
    <property type="entry name" value="WH_DNA-bd_sf"/>
</dbReference>
<comment type="caution">
    <text evidence="6">The sequence shown here is derived from an EMBL/GenBank/DDBJ whole genome shotgun (WGS) entry which is preliminary data.</text>
</comment>
<dbReference type="GO" id="GO:0045892">
    <property type="term" value="P:negative regulation of DNA-templated transcription"/>
    <property type="evidence" value="ECO:0007669"/>
    <property type="project" value="TreeGrafter"/>
</dbReference>
<keyword evidence="3" id="KW-0804">Transcription</keyword>
<evidence type="ECO:0000256" key="3">
    <source>
        <dbReference type="ARBA" id="ARBA00023163"/>
    </source>
</evidence>
<keyword evidence="7" id="KW-1185">Reference proteome</keyword>
<keyword evidence="1" id="KW-0805">Transcription regulation</keyword>
<protein>
    <submittedName>
        <fullName evidence="6">Phosphonate metabolism transcriptional regulator PhnF</fullName>
    </submittedName>
</protein>
<dbReference type="CDD" id="cd07377">
    <property type="entry name" value="WHTH_GntR"/>
    <property type="match status" value="1"/>
</dbReference>
<dbReference type="InterPro" id="IPR050679">
    <property type="entry name" value="Bact_HTH_transcr_reg"/>
</dbReference>
<dbReference type="SUPFAM" id="SSF64288">
    <property type="entry name" value="Chorismate lyase-like"/>
    <property type="match status" value="1"/>
</dbReference>
<dbReference type="SMART" id="SM00866">
    <property type="entry name" value="UTRA"/>
    <property type="match status" value="1"/>
</dbReference>
<evidence type="ECO:0000256" key="1">
    <source>
        <dbReference type="ARBA" id="ARBA00023015"/>
    </source>
</evidence>
<name>A0A2S9IWJ9_9HYPH</name>
<dbReference type="InterPro" id="IPR012702">
    <property type="entry name" value="CP_lyase_PhnF"/>
</dbReference>
<dbReference type="PRINTS" id="PR00035">
    <property type="entry name" value="HTHGNTR"/>
</dbReference>
<dbReference type="SMART" id="SM00345">
    <property type="entry name" value="HTH_GNTR"/>
    <property type="match status" value="1"/>
</dbReference>
<dbReference type="InterPro" id="IPR000524">
    <property type="entry name" value="Tscrpt_reg_HTH_GntR"/>
</dbReference>
<dbReference type="PANTHER" id="PTHR44846:SF1">
    <property type="entry name" value="MANNOSYL-D-GLYCERATE TRANSPORT_METABOLISM SYSTEM REPRESSOR MNGR-RELATED"/>
    <property type="match status" value="1"/>
</dbReference>
<dbReference type="AlphaFoldDB" id="A0A2S9IWJ9"/>
<gene>
    <name evidence="6" type="primary">phnF</name>
    <name evidence="6" type="ORF">C5748_05890</name>
</gene>
<evidence type="ECO:0000259" key="5">
    <source>
        <dbReference type="PROSITE" id="PS50949"/>
    </source>
</evidence>
<evidence type="ECO:0000256" key="2">
    <source>
        <dbReference type="ARBA" id="ARBA00023125"/>
    </source>
</evidence>
<dbReference type="RefSeq" id="WP_105740984.1">
    <property type="nucleotide sequence ID" value="NZ_PVBR01000003.1"/>
</dbReference>
<dbReference type="GO" id="GO:0003700">
    <property type="term" value="F:DNA-binding transcription factor activity"/>
    <property type="evidence" value="ECO:0007669"/>
    <property type="project" value="InterPro"/>
</dbReference>
<sequence length="273" mass="29341">MTAARKGRIVKKAGLQRGVGVALWRQIADGIRQGIAGGLADENGRLPPESQLAERFGVNRHTVRVAISALAHEGVLQSEQGRGTYVRRQKRLVYPIGERTRFSAGIGGQARETRSEMTSHTNEPASEPIASALGLQPGEMLIRVENLGKADGVPVSRSTSWFGAGRFATIPEAYARTGSITEALAECGIEDYRRASTRVEARHADEADTRELKLAPGAIVIITHALNTDLGGAPIQYSMTRFAADRVELVIESSRAVASQDHQDGLARQQGPA</sequence>
<dbReference type="InterPro" id="IPR011663">
    <property type="entry name" value="UTRA"/>
</dbReference>
<dbReference type="InterPro" id="IPR036388">
    <property type="entry name" value="WH-like_DNA-bd_sf"/>
</dbReference>
<proteinExistence type="predicted"/>
<feature type="domain" description="HTH gntR-type" evidence="5">
    <location>
        <begin position="21"/>
        <end position="89"/>
    </location>
</feature>
<dbReference type="Pfam" id="PF00392">
    <property type="entry name" value="GntR"/>
    <property type="match status" value="1"/>
</dbReference>